<evidence type="ECO:0000256" key="1">
    <source>
        <dbReference type="SAM" id="MobiDB-lite"/>
    </source>
</evidence>
<proteinExistence type="predicted"/>
<feature type="compositionally biased region" description="Low complexity" evidence="1">
    <location>
        <begin position="519"/>
        <end position="537"/>
    </location>
</feature>
<sequence>MRPQRNLSAIIPAASVVIQTTNEMPTPPEYPDDGHLERAATNPTGSLPTQPAMPPSAPPTPDLQKNPKDFSASLMSRVKLKWNRTYPPYADSFGPVKFEQTSKPGPGLVVWFVAAGSKVDRIWCLLHGSLLSLIHSSQESLESQRPQGTKSTHPTYALECYLMGPDQDHATPCICVLSEADWYRKAICVLVKEGARHLLNEHKFRCRGVRNTKPQSCTSPRRLSDAEMKDFRVFFQDPQSKEANGRMIEIFHRGVGIGKATVGGVVEIDGQLFGMTVRHAFMMPTTSNCETDNTAISDDGVADATDFSAAGVLDFDSDESDYEDDIDDNNEDSSLDCDMNVGYIGDWVRDAQVPTNDGPVTRVRSDDLEANQLLLRRAKQLPENAALVALDSDLDWALTRLPETASNKHFSSPFRDSLPERVQIKMPNTLLEADIRTKGIFGIHNLLAPQPVVVASLVGEGPRLGASGSWAMKVADGDFVGMLIGSSPSLGSVYILPFQEVFGDISQHMGVFPTVPIVSSSSSRPSPSSDRSRSPFGRSRRLSLEPPVDNLLFGSFGIRFTGIPSPLSSELHSVSDEALTHQTNDESPASTDCSRSLFSCSRPSSLESPVDNHLVTAKPAPMTPPSASAPYIPATATHPPDRGD</sequence>
<name>A0ABR4DKN9_9PEZI</name>
<feature type="compositionally biased region" description="Polar residues" evidence="1">
    <location>
        <begin position="580"/>
        <end position="592"/>
    </location>
</feature>
<evidence type="ECO:0000313" key="2">
    <source>
        <dbReference type="EMBL" id="KAL2270852.1"/>
    </source>
</evidence>
<evidence type="ECO:0000313" key="3">
    <source>
        <dbReference type="Proteomes" id="UP001600064"/>
    </source>
</evidence>
<feature type="region of interest" description="Disordered" evidence="1">
    <location>
        <begin position="601"/>
        <end position="644"/>
    </location>
</feature>
<accession>A0ABR4DKN9</accession>
<feature type="compositionally biased region" description="Low complexity" evidence="1">
    <location>
        <begin position="616"/>
        <end position="630"/>
    </location>
</feature>
<feature type="region of interest" description="Disordered" evidence="1">
    <location>
        <begin position="517"/>
        <end position="541"/>
    </location>
</feature>
<feature type="region of interest" description="Disordered" evidence="1">
    <location>
        <begin position="22"/>
        <end position="68"/>
    </location>
</feature>
<feature type="compositionally biased region" description="Pro residues" evidence="1">
    <location>
        <begin position="51"/>
        <end position="61"/>
    </location>
</feature>
<dbReference type="EMBL" id="JAZGUE010000001">
    <property type="protein sequence ID" value="KAL2270852.1"/>
    <property type="molecule type" value="Genomic_DNA"/>
</dbReference>
<gene>
    <name evidence="2" type="ORF">VTJ83DRAFT_223</name>
</gene>
<keyword evidence="3" id="KW-1185">Reference proteome</keyword>
<organism evidence="2 3">
    <name type="scientific">Remersonia thermophila</name>
    <dbReference type="NCBI Taxonomy" id="72144"/>
    <lineage>
        <taxon>Eukaryota</taxon>
        <taxon>Fungi</taxon>
        <taxon>Dikarya</taxon>
        <taxon>Ascomycota</taxon>
        <taxon>Pezizomycotina</taxon>
        <taxon>Sordariomycetes</taxon>
        <taxon>Sordariomycetidae</taxon>
        <taxon>Sordariales</taxon>
        <taxon>Sordariales incertae sedis</taxon>
        <taxon>Remersonia</taxon>
    </lineage>
</organism>
<dbReference type="RefSeq" id="XP_070869576.1">
    <property type="nucleotide sequence ID" value="XM_071008477.1"/>
</dbReference>
<protein>
    <submittedName>
        <fullName evidence="2">Uncharacterized protein</fullName>
    </submittedName>
</protein>
<reference evidence="2 3" key="1">
    <citation type="journal article" date="2024" name="Commun. Biol.">
        <title>Comparative genomic analysis of thermophilic fungi reveals convergent evolutionary adaptations and gene losses.</title>
        <authorList>
            <person name="Steindorff A.S."/>
            <person name="Aguilar-Pontes M.V."/>
            <person name="Robinson A.J."/>
            <person name="Andreopoulos B."/>
            <person name="LaButti K."/>
            <person name="Kuo A."/>
            <person name="Mondo S."/>
            <person name="Riley R."/>
            <person name="Otillar R."/>
            <person name="Haridas S."/>
            <person name="Lipzen A."/>
            <person name="Grimwood J."/>
            <person name="Schmutz J."/>
            <person name="Clum A."/>
            <person name="Reid I.D."/>
            <person name="Moisan M.C."/>
            <person name="Butler G."/>
            <person name="Nguyen T.T.M."/>
            <person name="Dewar K."/>
            <person name="Conant G."/>
            <person name="Drula E."/>
            <person name="Henrissat B."/>
            <person name="Hansel C."/>
            <person name="Singer S."/>
            <person name="Hutchinson M.I."/>
            <person name="de Vries R.P."/>
            <person name="Natvig D.O."/>
            <person name="Powell A.J."/>
            <person name="Tsang A."/>
            <person name="Grigoriev I.V."/>
        </authorList>
    </citation>
    <scope>NUCLEOTIDE SEQUENCE [LARGE SCALE GENOMIC DNA]</scope>
    <source>
        <strain evidence="2 3">ATCC 22073</strain>
    </source>
</reference>
<dbReference type="GeneID" id="98123121"/>
<comment type="caution">
    <text evidence="2">The sequence shown here is derived from an EMBL/GenBank/DDBJ whole genome shotgun (WGS) entry which is preliminary data.</text>
</comment>
<dbReference type="Proteomes" id="UP001600064">
    <property type="component" value="Unassembled WGS sequence"/>
</dbReference>
<feature type="region of interest" description="Disordered" evidence="1">
    <location>
        <begin position="574"/>
        <end position="593"/>
    </location>
</feature>